<dbReference type="InterPro" id="IPR035892">
    <property type="entry name" value="C2_domain_sf"/>
</dbReference>
<keyword evidence="6" id="KW-1185">Reference proteome</keyword>
<dbReference type="Gene3D" id="1.20.58.1100">
    <property type="match status" value="1"/>
</dbReference>
<evidence type="ECO:0000313" key="5">
    <source>
        <dbReference type="EMBL" id="ODN75220.1"/>
    </source>
</evidence>
<accession>A0A1E3HFV5</accession>
<dbReference type="PANTHER" id="PTHR47263:SF1">
    <property type="entry name" value="C2 DOMAIN PROTEIN (AFU_ORTHOLOGUE AFUA_7G02350)"/>
    <property type="match status" value="1"/>
</dbReference>
<reference evidence="5 6" key="1">
    <citation type="submission" date="2016-06" db="EMBL/GenBank/DDBJ databases">
        <title>Evolution of pathogenesis and genome organization in the Tremellales.</title>
        <authorList>
            <person name="Cuomo C."/>
            <person name="Litvintseva A."/>
            <person name="Heitman J."/>
            <person name="Chen Y."/>
            <person name="Sun S."/>
            <person name="Springer D."/>
            <person name="Dromer F."/>
            <person name="Young S."/>
            <person name="Zeng Q."/>
            <person name="Chapman S."/>
            <person name="Gujja S."/>
            <person name="Saif S."/>
            <person name="Birren B."/>
        </authorList>
    </citation>
    <scope>NUCLEOTIDE SEQUENCE [LARGE SCALE GENOMIC DNA]</scope>
    <source>
        <strain evidence="5 6">CBS 6039</strain>
    </source>
</reference>
<dbReference type="SUPFAM" id="SSF49562">
    <property type="entry name" value="C2 domain (Calcium/lipid-binding domain, CaLB)"/>
    <property type="match status" value="1"/>
</dbReference>
<feature type="compositionally biased region" description="Basic and acidic residues" evidence="1">
    <location>
        <begin position="201"/>
        <end position="210"/>
    </location>
</feature>
<comment type="caution">
    <text evidence="5">The sequence shown here is derived from an EMBL/GenBank/DDBJ whole genome shotgun (WGS) entry which is preliminary data.</text>
</comment>
<feature type="domain" description="MHD2" evidence="4">
    <location>
        <begin position="1046"/>
        <end position="1164"/>
    </location>
</feature>
<dbReference type="PROSITE" id="PS50004">
    <property type="entry name" value="C2"/>
    <property type="match status" value="1"/>
</dbReference>
<proteinExistence type="predicted"/>
<dbReference type="Pfam" id="PF06292">
    <property type="entry name" value="MUN"/>
    <property type="match status" value="1"/>
</dbReference>
<feature type="domain" description="MHD1" evidence="3">
    <location>
        <begin position="617"/>
        <end position="737"/>
    </location>
</feature>
<dbReference type="Gene3D" id="2.60.40.150">
    <property type="entry name" value="C2 domain"/>
    <property type="match status" value="1"/>
</dbReference>
<organism evidence="5 6">
    <name type="scientific">Cryptococcus amylolentus CBS 6039</name>
    <dbReference type="NCBI Taxonomy" id="1295533"/>
    <lineage>
        <taxon>Eukaryota</taxon>
        <taxon>Fungi</taxon>
        <taxon>Dikarya</taxon>
        <taxon>Basidiomycota</taxon>
        <taxon>Agaricomycotina</taxon>
        <taxon>Tremellomycetes</taxon>
        <taxon>Tremellales</taxon>
        <taxon>Cryptococcaceae</taxon>
        <taxon>Cryptococcus</taxon>
    </lineage>
</organism>
<dbReference type="OrthoDB" id="2015333at2759"/>
<feature type="compositionally biased region" description="Polar residues" evidence="1">
    <location>
        <begin position="214"/>
        <end position="223"/>
    </location>
</feature>
<dbReference type="PROSITE" id="PS51258">
    <property type="entry name" value="MHD1"/>
    <property type="match status" value="1"/>
</dbReference>
<dbReference type="PROSITE" id="PS51259">
    <property type="entry name" value="MHD2"/>
    <property type="match status" value="1"/>
</dbReference>
<dbReference type="EMBL" id="AWGJ01000010">
    <property type="protein sequence ID" value="ODN75220.1"/>
    <property type="molecule type" value="Genomic_DNA"/>
</dbReference>
<dbReference type="Gene3D" id="1.10.357.50">
    <property type="match status" value="1"/>
</dbReference>
<evidence type="ECO:0000256" key="1">
    <source>
        <dbReference type="SAM" id="MobiDB-lite"/>
    </source>
</evidence>
<feature type="domain" description="C2" evidence="2">
    <location>
        <begin position="812"/>
        <end position="934"/>
    </location>
</feature>
<dbReference type="GeneID" id="30157725"/>
<dbReference type="Pfam" id="PF00168">
    <property type="entry name" value="C2"/>
    <property type="match status" value="1"/>
</dbReference>
<dbReference type="AlphaFoldDB" id="A0A1E3HFV5"/>
<dbReference type="SMART" id="SM00239">
    <property type="entry name" value="C2"/>
    <property type="match status" value="1"/>
</dbReference>
<evidence type="ECO:0008006" key="7">
    <source>
        <dbReference type="Google" id="ProtNLM"/>
    </source>
</evidence>
<feature type="region of interest" description="Disordered" evidence="1">
    <location>
        <begin position="198"/>
        <end position="233"/>
    </location>
</feature>
<protein>
    <recommendedName>
        <fullName evidence="7">C2 domain-containing protein</fullName>
    </recommendedName>
</protein>
<dbReference type="InterPro" id="IPR010439">
    <property type="entry name" value="MUN_dom"/>
</dbReference>
<gene>
    <name evidence="5" type="ORF">L202_06416</name>
</gene>
<dbReference type="InterPro" id="IPR014772">
    <property type="entry name" value="Munc13_dom-2"/>
</dbReference>
<evidence type="ECO:0000313" key="6">
    <source>
        <dbReference type="Proteomes" id="UP000094065"/>
    </source>
</evidence>
<dbReference type="PANTHER" id="PTHR47263">
    <property type="entry name" value="ADENYLATE CYCLASE ACTIVATION PROTEIN GIT1"/>
    <property type="match status" value="1"/>
</dbReference>
<dbReference type="RefSeq" id="XP_018990870.1">
    <property type="nucleotide sequence ID" value="XM_019140895.1"/>
</dbReference>
<evidence type="ECO:0000259" key="3">
    <source>
        <dbReference type="PROSITE" id="PS51258"/>
    </source>
</evidence>
<name>A0A1E3HFV5_9TREE</name>
<dbReference type="InterPro" id="IPR052811">
    <property type="entry name" value="Glucose_resp_signaling"/>
</dbReference>
<sequence>MSREWALRVALLHDTLIQSAQERAAAAAKSHARAQSNASLSNISSPQSSSQPSSSALGIDFGALLKRDAKSPRYPERMIKGLDGLLQRVAMGKETKYSDARFRRTIALFWSSNWPEKSFQRQLKEDRRVEDLILSFTSVSAKSLKKEEGLGDGGWKEDLNVQVSLFIDMIKDALSAISISWSSSEPLRQRLEQYQTSLRSAPKDNGDLSRSKSNKSVANSIGDRSSVAAVPETPKYTQGELTKVVEVLYNWPKDELDQKSDELRQTCTPQAAVNDFKTILKLLNTEKSYPYNASDFLTQAKWQAWRGQEVSTLSQVMLLMMQADSSSPDQSSTSSITSQFENLNLDTFTPSFTFIPPNARETYQQILENCLNADLDALEARPDDEEVPLTILSEDHTLLLKECAERWRLTPEFCSWAFMDAMIGLYEAGDVPVDCVLEATSMINKMQVDKPSSEWAAPELEGLSKAINRRDGCFLSSLMTTVTQAGYLSEDFISAVNNWTTVSSSGNQLPQAKQTLEHLLSLVKTQASDRYIDEAVDKIRHEGSKTYGFIMQMAAWVEKETKRSCKKFTESLSPDIDLVEYILDTHWNLWLHDLKDALDLVPSEARLEALDDDFMLFNKATKLDEMRHAMSGGYGGHPVAPADPPISSLFHNTVNLWLDSVGTKTRGWVDSALMADNFESTVENGPSSSVGDLFDSLTSAAEFLMDLNWPDEHQLAEYVTRLARVIGTCINDYCATLEQYFNIAMRAVETSQTEEKQKVWMEKAKATLASMQGEKKIQAFFNFTPESCVKLNNIEAARHRLDRLYTLLRVDELSKLTYPVEPANRTQRYLFTVKIVLAEGVVFDNGSGARQPDSFVILSDEHGKRHHKTRTVYDDSNPRWDESCDVIVNGTAWFMITVRHRNLTGKHDLLGRAYLQLNPADFENEVLKDILQPLDTRGVVLLRISMESERDDMEFHFGKAFRCLKRTESDMVRLFVDRMTPVLRHTLSRAGIKSVLKSNNPQPQVYNEALGKISAVYKSAIGTPDYNIPAPHDHTRGRGPSDEDIESAIYPLFDYLDTNIHTLASTLSSNAMQMVMTKLWKQILMTIEGLIVPPLSDKPSSMRPLRDAELDITLRWLKFLKDFFYVGGDSSGVPISILQSPKFNEILSVRIYYDWATDDLMEECVRGFQSTLQYRATKRLKSVKAQRNLGTIKARKTAKRKQNKDGGNAEMIMRILRMRPGTQEFLAQQLQAMSIVKLRDSKEIK</sequence>
<evidence type="ECO:0000259" key="4">
    <source>
        <dbReference type="PROSITE" id="PS51259"/>
    </source>
</evidence>
<dbReference type="InterPro" id="IPR014770">
    <property type="entry name" value="Munc13_1"/>
</dbReference>
<dbReference type="STRING" id="1295533.A0A1E3HFV5"/>
<evidence type="ECO:0000259" key="2">
    <source>
        <dbReference type="PROSITE" id="PS50004"/>
    </source>
</evidence>
<dbReference type="InterPro" id="IPR000008">
    <property type="entry name" value="C2_dom"/>
</dbReference>
<dbReference type="Proteomes" id="UP000094065">
    <property type="component" value="Unassembled WGS sequence"/>
</dbReference>